<reference evidence="1 2" key="1">
    <citation type="submission" date="2014-06" db="EMBL/GenBank/DDBJ databases">
        <title>Rhizobium pelagicum/R2-400B4.</title>
        <authorList>
            <person name="Kimes N.E."/>
            <person name="Lopez-Perez M."/>
        </authorList>
    </citation>
    <scope>NUCLEOTIDE SEQUENCE [LARGE SCALE GENOMIC DNA]</scope>
    <source>
        <strain evidence="1 2">R2-400B4</strain>
    </source>
</reference>
<sequence length="98" mass="11003">MNDNQNSAQVKGTFHTQANLSQALTAVVKRHYESLNSGKQMPPFILEALSLMMHNVASVVDNNLYDLEKWNRISDLPKEVINIIEQAVPAPKKEEGNE</sequence>
<gene>
    <name evidence="1" type="ORF">GV68_08680</name>
</gene>
<dbReference type="EMBL" id="JOKJ01000019">
    <property type="protein sequence ID" value="KEQ05594.1"/>
    <property type="molecule type" value="Genomic_DNA"/>
</dbReference>
<evidence type="ECO:0000313" key="1">
    <source>
        <dbReference type="EMBL" id="KEQ05594.1"/>
    </source>
</evidence>
<accession>A0A922P2W7</accession>
<proteinExistence type="predicted"/>
<dbReference type="Proteomes" id="UP000052167">
    <property type="component" value="Unassembled WGS sequence"/>
</dbReference>
<name>A0A922P2W7_9HYPH</name>
<keyword evidence="2" id="KW-1185">Reference proteome</keyword>
<protein>
    <submittedName>
        <fullName evidence="1">Uncharacterized protein</fullName>
    </submittedName>
</protein>
<dbReference type="AlphaFoldDB" id="A0A922P2W7"/>
<evidence type="ECO:0000313" key="2">
    <source>
        <dbReference type="Proteomes" id="UP000052167"/>
    </source>
</evidence>
<organism evidence="1 2">
    <name type="scientific">Pseudorhizobium pelagicum</name>
    <dbReference type="NCBI Taxonomy" id="1509405"/>
    <lineage>
        <taxon>Bacteria</taxon>
        <taxon>Pseudomonadati</taxon>
        <taxon>Pseudomonadota</taxon>
        <taxon>Alphaproteobacteria</taxon>
        <taxon>Hyphomicrobiales</taxon>
        <taxon>Rhizobiaceae</taxon>
        <taxon>Rhizobium/Agrobacterium group</taxon>
        <taxon>Pseudorhizobium</taxon>
    </lineage>
</organism>
<dbReference type="RefSeq" id="WP_037189776.1">
    <property type="nucleotide sequence ID" value="NZ_JOKJ01000019.1"/>
</dbReference>
<comment type="caution">
    <text evidence="1">The sequence shown here is derived from an EMBL/GenBank/DDBJ whole genome shotgun (WGS) entry which is preliminary data.</text>
</comment>